<dbReference type="PANTHER" id="PTHR36091:SF2">
    <property type="entry name" value="AMINOGLYCOSIDE PHOSPHOTRANSFERASE DOMAIN-CONTAINING PROTEIN"/>
    <property type="match status" value="1"/>
</dbReference>
<dbReference type="EMBL" id="JAPUFD010000011">
    <property type="protein sequence ID" value="MDI1490441.1"/>
    <property type="molecule type" value="Genomic_DNA"/>
</dbReference>
<accession>A0AA43TT23</accession>
<protein>
    <recommendedName>
        <fullName evidence="1">Aminoglycoside phosphotransferase domain-containing protein</fullName>
    </recommendedName>
</protein>
<proteinExistence type="predicted"/>
<dbReference type="Proteomes" id="UP001161017">
    <property type="component" value="Unassembled WGS sequence"/>
</dbReference>
<name>A0AA43TT23_9LECA</name>
<dbReference type="InterPro" id="IPR002575">
    <property type="entry name" value="Aminoglycoside_PTrfase"/>
</dbReference>
<dbReference type="Gene3D" id="3.90.1200.10">
    <property type="match status" value="1"/>
</dbReference>
<organism evidence="2 3">
    <name type="scientific">Ramalina farinacea</name>
    <dbReference type="NCBI Taxonomy" id="258253"/>
    <lineage>
        <taxon>Eukaryota</taxon>
        <taxon>Fungi</taxon>
        <taxon>Dikarya</taxon>
        <taxon>Ascomycota</taxon>
        <taxon>Pezizomycotina</taxon>
        <taxon>Lecanoromycetes</taxon>
        <taxon>OSLEUM clade</taxon>
        <taxon>Lecanoromycetidae</taxon>
        <taxon>Lecanorales</taxon>
        <taxon>Lecanorineae</taxon>
        <taxon>Ramalinaceae</taxon>
        <taxon>Ramalina</taxon>
    </lineage>
</organism>
<dbReference type="GO" id="GO:0005739">
    <property type="term" value="C:mitochondrion"/>
    <property type="evidence" value="ECO:0007669"/>
    <property type="project" value="TreeGrafter"/>
</dbReference>
<feature type="domain" description="Aminoglycoside phosphotransferase" evidence="1">
    <location>
        <begin position="82"/>
        <end position="260"/>
    </location>
</feature>
<dbReference type="PANTHER" id="PTHR36091">
    <property type="entry name" value="ALTERED INHERITANCE OF MITOCHONDRIA PROTEIN 9, MITOCHONDRIAL"/>
    <property type="match status" value="1"/>
</dbReference>
<sequence>MSQRYVRFNVHELARVAAEAVGSKACEKYPDGMYNKAFLMTMDDGTEIVAKIPNPNAGRSHFATASEVATMEFSLHGGSRADENPVGAEYIVMEKIQGIQLDAVRAEMGIEDRFKIVKAIARLQKTWMTFSFREYGSLYYTEDLHEYFPRPLYTNREGVKVMTSRFAIGPSTGRGFSDDGRSTVEFDRGPWIYQPTRNKKLKALECYRALVKYLLPTGPSTVSPFLWHGDLHIENIFVASKNHTQIIGIIDWQSTELAPLFEHARLPCFLDYDGPPTVGLERPRLPDNLAQLDFATQMQAKALYLRQSLSALYKPYVHKQNRRLYSALAFGDTPIHDILILGRSMLVDGEAAYLAWVAKLERSLADLPGIRARETVPFPSKFTNEERAQIESEYMGSVRDMEAMRKVKESLGELFPERGIVRSDQYEASRKALQRIRERVIGTYAKSKIDKVKWLESWPFNN</sequence>
<evidence type="ECO:0000313" key="3">
    <source>
        <dbReference type="Proteomes" id="UP001161017"/>
    </source>
</evidence>
<dbReference type="InterPro" id="IPR011009">
    <property type="entry name" value="Kinase-like_dom_sf"/>
</dbReference>
<reference evidence="2" key="1">
    <citation type="journal article" date="2023" name="Genome Biol. Evol.">
        <title>First Whole Genome Sequence and Flow Cytometry Genome Size Data for the Lichen-Forming Fungus Ramalina farinacea (Ascomycota).</title>
        <authorList>
            <person name="Llewellyn T."/>
            <person name="Mian S."/>
            <person name="Hill R."/>
            <person name="Leitch I.J."/>
            <person name="Gaya E."/>
        </authorList>
    </citation>
    <scope>NUCLEOTIDE SEQUENCE</scope>
    <source>
        <strain evidence="2">LIQ254RAFAR</strain>
    </source>
</reference>
<comment type="caution">
    <text evidence="2">The sequence shown here is derived from an EMBL/GenBank/DDBJ whole genome shotgun (WGS) entry which is preliminary data.</text>
</comment>
<dbReference type="Pfam" id="PF01636">
    <property type="entry name" value="APH"/>
    <property type="match status" value="1"/>
</dbReference>
<dbReference type="InterPro" id="IPR051035">
    <property type="entry name" value="Mito_inheritance_9"/>
</dbReference>
<evidence type="ECO:0000259" key="1">
    <source>
        <dbReference type="Pfam" id="PF01636"/>
    </source>
</evidence>
<dbReference type="AlphaFoldDB" id="A0AA43TT23"/>
<keyword evidence="3" id="KW-1185">Reference proteome</keyword>
<gene>
    <name evidence="2" type="ORF">OHK93_001644</name>
</gene>
<evidence type="ECO:0000313" key="2">
    <source>
        <dbReference type="EMBL" id="MDI1490441.1"/>
    </source>
</evidence>
<dbReference type="SUPFAM" id="SSF56112">
    <property type="entry name" value="Protein kinase-like (PK-like)"/>
    <property type="match status" value="1"/>
</dbReference>